<evidence type="ECO:0000313" key="5">
    <source>
        <dbReference type="Proteomes" id="UP000639772"/>
    </source>
</evidence>
<accession>A0A835PH01</accession>
<dbReference type="Proteomes" id="UP000639772">
    <property type="component" value="Unassembled WGS sequence"/>
</dbReference>
<proteinExistence type="predicted"/>
<gene>
    <name evidence="2" type="ORF">HPP92_025297</name>
    <name evidence="3" type="ORF">HPP92_025299</name>
    <name evidence="1" type="ORF">HPP92_025653</name>
</gene>
<reference evidence="4 5" key="1">
    <citation type="journal article" date="2020" name="Nat. Food">
        <title>A phased Vanilla planifolia genome enables genetic improvement of flavour and production.</title>
        <authorList>
            <person name="Hasing T."/>
            <person name="Tang H."/>
            <person name="Brym M."/>
            <person name="Khazi F."/>
            <person name="Huang T."/>
            <person name="Chambers A.H."/>
        </authorList>
    </citation>
    <scope>NUCLEOTIDE SEQUENCE [LARGE SCALE GENOMIC DNA]</scope>
    <source>
        <tissue evidence="1">Leaf</tissue>
    </source>
</reference>
<dbReference type="AlphaFoldDB" id="A0A835PH01"/>
<keyword evidence="4" id="KW-1185">Reference proteome</keyword>
<comment type="caution">
    <text evidence="1">The sequence shown here is derived from an EMBL/GenBank/DDBJ whole genome shotgun (WGS) entry which is preliminary data.</text>
</comment>
<dbReference type="EMBL" id="JADCNM010000014">
    <property type="protein sequence ID" value="KAG0453995.1"/>
    <property type="molecule type" value="Genomic_DNA"/>
</dbReference>
<evidence type="ECO:0000313" key="4">
    <source>
        <dbReference type="Proteomes" id="UP000636800"/>
    </source>
</evidence>
<evidence type="ECO:0000313" key="1">
    <source>
        <dbReference type="EMBL" id="KAG0452989.1"/>
    </source>
</evidence>
<organism evidence="1 4">
    <name type="scientific">Vanilla planifolia</name>
    <name type="common">Vanilla</name>
    <dbReference type="NCBI Taxonomy" id="51239"/>
    <lineage>
        <taxon>Eukaryota</taxon>
        <taxon>Viridiplantae</taxon>
        <taxon>Streptophyta</taxon>
        <taxon>Embryophyta</taxon>
        <taxon>Tracheophyta</taxon>
        <taxon>Spermatophyta</taxon>
        <taxon>Magnoliopsida</taxon>
        <taxon>Liliopsida</taxon>
        <taxon>Asparagales</taxon>
        <taxon>Orchidaceae</taxon>
        <taxon>Vanilloideae</taxon>
        <taxon>Vanilleae</taxon>
        <taxon>Vanilla</taxon>
    </lineage>
</organism>
<evidence type="ECO:0000313" key="2">
    <source>
        <dbReference type="EMBL" id="KAG0453993.1"/>
    </source>
</evidence>
<dbReference type="EMBL" id="JADCNM010000014">
    <property type="protein sequence ID" value="KAG0453993.1"/>
    <property type="molecule type" value="Genomic_DNA"/>
</dbReference>
<sequence length="120" mass="12566">MQHYRHALQGTPADAPCSFTGTAPSCISIGAAVMIGQPCHAVGVIRHCSCCAVMGKMQVQQLASNKCSRPLLDLDGCVRRVISIDAAVMMGQPCHAAGVIKHCSCCATRGKMFTSAACEQ</sequence>
<evidence type="ECO:0000313" key="3">
    <source>
        <dbReference type="EMBL" id="KAG0453995.1"/>
    </source>
</evidence>
<dbReference type="Proteomes" id="UP000636800">
    <property type="component" value="Unassembled WGS sequence"/>
</dbReference>
<protein>
    <submittedName>
        <fullName evidence="1">Uncharacterized protein</fullName>
    </submittedName>
</protein>
<dbReference type="EMBL" id="JADCNL010000014">
    <property type="protein sequence ID" value="KAG0452989.1"/>
    <property type="molecule type" value="Genomic_DNA"/>
</dbReference>
<name>A0A835PH01_VANPL</name>